<gene>
    <name evidence="6" type="ORF">COT91_04265</name>
</gene>
<dbReference type="AlphaFoldDB" id="A0A2H0VEW1"/>
<evidence type="ECO:0000256" key="2">
    <source>
        <dbReference type="ARBA" id="ARBA00022448"/>
    </source>
</evidence>
<dbReference type="Gene3D" id="3.40.50.300">
    <property type="entry name" value="P-loop containing nucleotide triphosphate hydrolases"/>
    <property type="match status" value="1"/>
</dbReference>
<dbReference type="InterPro" id="IPR050763">
    <property type="entry name" value="ABC_transporter_ATP-binding"/>
</dbReference>
<accession>A0A2H0VEW1</accession>
<feature type="domain" description="ABC transporter" evidence="5">
    <location>
        <begin position="20"/>
        <end position="61"/>
    </location>
</feature>
<keyword evidence="3" id="KW-0547">Nucleotide-binding</keyword>
<proteinExistence type="inferred from homology"/>
<keyword evidence="2" id="KW-0813">Transport</keyword>
<reference evidence="7" key="1">
    <citation type="submission" date="2017-09" db="EMBL/GenBank/DDBJ databases">
        <title>Depth-based differentiation of microbial function through sediment-hosted aquifers and enrichment of novel symbionts in the deep terrestrial subsurface.</title>
        <authorList>
            <person name="Probst A.J."/>
            <person name="Ladd B."/>
            <person name="Jarett J.K."/>
            <person name="Geller-Mcgrath D.E."/>
            <person name="Sieber C.M.K."/>
            <person name="Emerson J.B."/>
            <person name="Anantharaman K."/>
            <person name="Thomas B.C."/>
            <person name="Malmstrom R."/>
            <person name="Stieglmeier M."/>
            <person name="Klingl A."/>
            <person name="Woyke T."/>
            <person name="Ryan C.M."/>
            <person name="Banfield J.F."/>
        </authorList>
    </citation>
    <scope>NUCLEOTIDE SEQUENCE [LARGE SCALE GENOMIC DNA]</scope>
</reference>
<dbReference type="Proteomes" id="UP000230557">
    <property type="component" value="Unassembled WGS sequence"/>
</dbReference>
<evidence type="ECO:0000313" key="7">
    <source>
        <dbReference type="Proteomes" id="UP000230557"/>
    </source>
</evidence>
<evidence type="ECO:0000256" key="1">
    <source>
        <dbReference type="ARBA" id="ARBA00005417"/>
    </source>
</evidence>
<sequence>MSVIEIKNLTKHFGSVNVVDDVSFAVEQGEIFGFLGPNGAGKTTTIRCMMDFIRPTAGQVMI</sequence>
<evidence type="ECO:0000256" key="3">
    <source>
        <dbReference type="ARBA" id="ARBA00022741"/>
    </source>
</evidence>
<protein>
    <recommendedName>
        <fullName evidence="5">ABC transporter domain-containing protein</fullName>
    </recommendedName>
</protein>
<keyword evidence="4" id="KW-0067">ATP-binding</keyword>
<dbReference type="PANTHER" id="PTHR42711:SF5">
    <property type="entry name" value="ABC TRANSPORTER ATP-BINDING PROTEIN NATA"/>
    <property type="match status" value="1"/>
</dbReference>
<dbReference type="InterPro" id="IPR003439">
    <property type="entry name" value="ABC_transporter-like_ATP-bd"/>
</dbReference>
<dbReference type="InterPro" id="IPR027417">
    <property type="entry name" value="P-loop_NTPase"/>
</dbReference>
<dbReference type="SUPFAM" id="SSF52540">
    <property type="entry name" value="P-loop containing nucleoside triphosphate hydrolases"/>
    <property type="match status" value="1"/>
</dbReference>
<dbReference type="Pfam" id="PF00005">
    <property type="entry name" value="ABC_tran"/>
    <property type="match status" value="1"/>
</dbReference>
<evidence type="ECO:0000259" key="5">
    <source>
        <dbReference type="Pfam" id="PF00005"/>
    </source>
</evidence>
<evidence type="ECO:0000256" key="4">
    <source>
        <dbReference type="ARBA" id="ARBA00022840"/>
    </source>
</evidence>
<dbReference type="GO" id="GO:0016887">
    <property type="term" value="F:ATP hydrolysis activity"/>
    <property type="evidence" value="ECO:0007669"/>
    <property type="project" value="InterPro"/>
</dbReference>
<name>A0A2H0VEW1_9BACT</name>
<evidence type="ECO:0000313" key="6">
    <source>
        <dbReference type="EMBL" id="PIR96889.1"/>
    </source>
</evidence>
<dbReference type="GO" id="GO:0005524">
    <property type="term" value="F:ATP binding"/>
    <property type="evidence" value="ECO:0007669"/>
    <property type="project" value="UniProtKB-KW"/>
</dbReference>
<comment type="similarity">
    <text evidence="1">Belongs to the ABC transporter superfamily.</text>
</comment>
<dbReference type="EMBL" id="PFAJ01000056">
    <property type="protein sequence ID" value="PIR96889.1"/>
    <property type="molecule type" value="Genomic_DNA"/>
</dbReference>
<organism evidence="6 7">
    <name type="scientific">Candidatus Doudnabacteria bacterium CG10_big_fil_rev_8_21_14_0_10_41_10</name>
    <dbReference type="NCBI Taxonomy" id="1974551"/>
    <lineage>
        <taxon>Bacteria</taxon>
        <taxon>Candidatus Doudnaibacteriota</taxon>
    </lineage>
</organism>
<feature type="non-terminal residue" evidence="6">
    <location>
        <position position="62"/>
    </location>
</feature>
<comment type="caution">
    <text evidence="6">The sequence shown here is derived from an EMBL/GenBank/DDBJ whole genome shotgun (WGS) entry which is preliminary data.</text>
</comment>
<dbReference type="PANTHER" id="PTHR42711">
    <property type="entry name" value="ABC TRANSPORTER ATP-BINDING PROTEIN"/>
    <property type="match status" value="1"/>
</dbReference>